<dbReference type="EMBL" id="CP040871">
    <property type="protein sequence ID" value="QDA56469.1"/>
    <property type="molecule type" value="Genomic_DNA"/>
</dbReference>
<evidence type="ECO:0000256" key="1">
    <source>
        <dbReference type="SAM" id="SignalP"/>
    </source>
</evidence>
<dbReference type="Proteomes" id="UP000308149">
    <property type="component" value="Chromosome"/>
</dbReference>
<dbReference type="RefSeq" id="WP_139715397.1">
    <property type="nucleotide sequence ID" value="NZ_CP040871.1"/>
</dbReference>
<keyword evidence="1" id="KW-0732">Signal</keyword>
<dbReference type="PROSITE" id="PS51257">
    <property type="entry name" value="PROKAR_LIPOPROTEIN"/>
    <property type="match status" value="1"/>
</dbReference>
<dbReference type="KEGG" id="thes:FHQ07_03655"/>
<protein>
    <recommendedName>
        <fullName evidence="4">Lipoprotein</fullName>
    </recommendedName>
</protein>
<organism evidence="2 3">
    <name type="scientific">Thermomonas aquatica</name>
    <dbReference type="NCBI Taxonomy" id="2202149"/>
    <lineage>
        <taxon>Bacteria</taxon>
        <taxon>Pseudomonadati</taxon>
        <taxon>Pseudomonadota</taxon>
        <taxon>Gammaproteobacteria</taxon>
        <taxon>Lysobacterales</taxon>
        <taxon>Lysobacteraceae</taxon>
        <taxon>Thermomonas</taxon>
    </lineage>
</organism>
<evidence type="ECO:0000313" key="3">
    <source>
        <dbReference type="Proteomes" id="UP000308149"/>
    </source>
</evidence>
<keyword evidence="3" id="KW-1185">Reference proteome</keyword>
<feature type="signal peptide" evidence="1">
    <location>
        <begin position="1"/>
        <end position="20"/>
    </location>
</feature>
<dbReference type="AlphaFoldDB" id="A0A5B7ZP16"/>
<proteinExistence type="predicted"/>
<sequence length="130" mass="14057">MIDMRIIFAAMIISSCVSLSACSSADARAKKLLAANSIIQRQVASDIAVKIDWNQARVTSSYGGFFYVCGEATLNRPDAGQLTLNNANQRFIVTVNSSTKAGSALFDGSNEYGPKYVFDATWRDKCASAR</sequence>
<feature type="chain" id="PRO_5023101610" description="Lipoprotein" evidence="1">
    <location>
        <begin position="21"/>
        <end position="130"/>
    </location>
</feature>
<evidence type="ECO:0000313" key="2">
    <source>
        <dbReference type="EMBL" id="QDA56469.1"/>
    </source>
</evidence>
<gene>
    <name evidence="2" type="ORF">FHQ07_03655</name>
</gene>
<accession>A0A5B7ZP16</accession>
<name>A0A5B7ZP16_9GAMM</name>
<reference evidence="2 3" key="1">
    <citation type="submission" date="2019-06" db="EMBL/GenBank/DDBJ databases">
        <title>Thermomonas aquatica sp. nov., isolated from an industrial wastewater treatment plant.</title>
        <authorList>
            <person name="Jeon J.H."/>
            <person name="Park D.-S."/>
        </authorList>
    </citation>
    <scope>NUCLEOTIDE SEQUENCE [LARGE SCALE GENOMIC DNA]</scope>
    <source>
        <strain evidence="2 3">SY21</strain>
    </source>
</reference>
<evidence type="ECO:0008006" key="4">
    <source>
        <dbReference type="Google" id="ProtNLM"/>
    </source>
</evidence>